<keyword evidence="3" id="KW-1185">Reference proteome</keyword>
<reference evidence="2 3" key="1">
    <citation type="submission" date="2021-06" db="EMBL/GenBank/DDBJ databases">
        <title>Chromosome-level genome assembly of the red-tail catfish (Hemibagrus wyckioides).</title>
        <authorList>
            <person name="Shao F."/>
        </authorList>
    </citation>
    <scope>NUCLEOTIDE SEQUENCE [LARGE SCALE GENOMIC DNA]</scope>
    <source>
        <strain evidence="2">EC202008001</strain>
        <tissue evidence="2">Blood</tissue>
    </source>
</reference>
<accession>A0A9D3SE74</accession>
<sequence>MLCVVLVTMATPQYHGSPDEGYSGDCPWSQSKPAFTPRPARVLVNSVACERSTQNPIGFPRPRPRPLFQVRLTLVRVCSPSKPTKRGSFAAGFAEWRILKPRKGAPGITTSPARFPLPRSVQ</sequence>
<dbReference type="AlphaFoldDB" id="A0A9D3SE74"/>
<protein>
    <submittedName>
        <fullName evidence="2">Uncharacterized protein</fullName>
    </submittedName>
</protein>
<feature type="region of interest" description="Disordered" evidence="1">
    <location>
        <begin position="103"/>
        <end position="122"/>
    </location>
</feature>
<dbReference type="EMBL" id="JAHKSW010000025">
    <property type="protein sequence ID" value="KAG7316518.1"/>
    <property type="molecule type" value="Genomic_DNA"/>
</dbReference>
<proteinExistence type="predicted"/>
<evidence type="ECO:0000313" key="2">
    <source>
        <dbReference type="EMBL" id="KAG7316518.1"/>
    </source>
</evidence>
<evidence type="ECO:0000313" key="3">
    <source>
        <dbReference type="Proteomes" id="UP000824219"/>
    </source>
</evidence>
<name>A0A9D3SE74_9TELE</name>
<comment type="caution">
    <text evidence="2">The sequence shown here is derived from an EMBL/GenBank/DDBJ whole genome shotgun (WGS) entry which is preliminary data.</text>
</comment>
<organism evidence="2 3">
    <name type="scientific">Hemibagrus wyckioides</name>
    <dbReference type="NCBI Taxonomy" id="337641"/>
    <lineage>
        <taxon>Eukaryota</taxon>
        <taxon>Metazoa</taxon>
        <taxon>Chordata</taxon>
        <taxon>Craniata</taxon>
        <taxon>Vertebrata</taxon>
        <taxon>Euteleostomi</taxon>
        <taxon>Actinopterygii</taxon>
        <taxon>Neopterygii</taxon>
        <taxon>Teleostei</taxon>
        <taxon>Ostariophysi</taxon>
        <taxon>Siluriformes</taxon>
        <taxon>Bagridae</taxon>
        <taxon>Hemibagrus</taxon>
    </lineage>
</organism>
<evidence type="ECO:0000256" key="1">
    <source>
        <dbReference type="SAM" id="MobiDB-lite"/>
    </source>
</evidence>
<dbReference type="Proteomes" id="UP000824219">
    <property type="component" value="Linkage Group LG25"/>
</dbReference>
<gene>
    <name evidence="2" type="ORF">KOW79_020059</name>
</gene>